<dbReference type="AlphaFoldDB" id="A0A0E9VLF5"/>
<proteinExistence type="predicted"/>
<sequence>MFDDQTNKGKSLTRPARSFVDPGRLTYTPMCHTRVNIASFFRVPLWHRGYIFGSSTRML</sequence>
<protein>
    <submittedName>
        <fullName evidence="1">Uncharacterized protein</fullName>
    </submittedName>
</protein>
<name>A0A0E9VLF5_ANGAN</name>
<reference evidence="1" key="1">
    <citation type="submission" date="2014-11" db="EMBL/GenBank/DDBJ databases">
        <authorList>
            <person name="Amaro Gonzalez C."/>
        </authorList>
    </citation>
    <scope>NUCLEOTIDE SEQUENCE</scope>
</reference>
<organism evidence="1">
    <name type="scientific">Anguilla anguilla</name>
    <name type="common">European freshwater eel</name>
    <name type="synonym">Muraena anguilla</name>
    <dbReference type="NCBI Taxonomy" id="7936"/>
    <lineage>
        <taxon>Eukaryota</taxon>
        <taxon>Metazoa</taxon>
        <taxon>Chordata</taxon>
        <taxon>Craniata</taxon>
        <taxon>Vertebrata</taxon>
        <taxon>Euteleostomi</taxon>
        <taxon>Actinopterygii</taxon>
        <taxon>Neopterygii</taxon>
        <taxon>Teleostei</taxon>
        <taxon>Anguilliformes</taxon>
        <taxon>Anguillidae</taxon>
        <taxon>Anguilla</taxon>
    </lineage>
</organism>
<evidence type="ECO:0000313" key="1">
    <source>
        <dbReference type="EMBL" id="JAH78964.1"/>
    </source>
</evidence>
<accession>A0A0E9VLF5</accession>
<dbReference type="EMBL" id="GBXM01029613">
    <property type="protein sequence ID" value="JAH78964.1"/>
    <property type="molecule type" value="Transcribed_RNA"/>
</dbReference>
<reference evidence="1" key="2">
    <citation type="journal article" date="2015" name="Fish Shellfish Immunol.">
        <title>Early steps in the European eel (Anguilla anguilla)-Vibrio vulnificus interaction in the gills: Role of the RtxA13 toxin.</title>
        <authorList>
            <person name="Callol A."/>
            <person name="Pajuelo D."/>
            <person name="Ebbesson L."/>
            <person name="Teles M."/>
            <person name="MacKenzie S."/>
            <person name="Amaro C."/>
        </authorList>
    </citation>
    <scope>NUCLEOTIDE SEQUENCE</scope>
</reference>